<dbReference type="InterPro" id="IPR005510">
    <property type="entry name" value="Csm4"/>
</dbReference>
<comment type="caution">
    <text evidence="6">The sequence shown here is derived from an EMBL/GenBank/DDBJ whole genome shotgun (WGS) entry which is preliminary data.</text>
</comment>
<evidence type="ECO:0000313" key="7">
    <source>
        <dbReference type="Proteomes" id="UP000824201"/>
    </source>
</evidence>
<dbReference type="GO" id="GO:0051607">
    <property type="term" value="P:defense response to virus"/>
    <property type="evidence" value="ECO:0007669"/>
    <property type="project" value="UniProtKB-KW"/>
</dbReference>
<evidence type="ECO:0000256" key="1">
    <source>
        <dbReference type="ARBA" id="ARBA00005772"/>
    </source>
</evidence>
<sequence length="310" mass="35507">MEYKVCKLKFKTGVHLGKGRLTDAECTLHADTLFSALCIEAIRSGGEVKLKSLVNDAKQDKIKISNGFPYIGKTLFLPKPMIPLEKKETQEENKKEYKKLQYISAKNFSVYLAGNLNPTKEREQLKYLGKEAFQDKVAIIDRVESEPYHIGVYYFYSNAGLYFLMGFENEKIWKEVRELLNIVGIEGIGGRRSSGLGKFEIEEDVIPNELKLYLKDPEKMTNKMTLSLCLPREDELEKSMEGASYLIERRSGFVASENYANTWRKKRDLFCFQAGSVFKNTFSGDVYDVAMNGNHSVYRYAKPFFMGVSL</sequence>
<keyword evidence="3" id="KW-0694">RNA-binding</keyword>
<dbReference type="GO" id="GO:0003723">
    <property type="term" value="F:RNA binding"/>
    <property type="evidence" value="ECO:0007669"/>
    <property type="project" value="UniProtKB-KW"/>
</dbReference>
<name>A0A9D1JC79_9FIRM</name>
<feature type="domain" description="Csm4 C-terminal" evidence="5">
    <location>
        <begin position="221"/>
        <end position="308"/>
    </location>
</feature>
<reference evidence="6" key="2">
    <citation type="journal article" date="2021" name="PeerJ">
        <title>Extensive microbial diversity within the chicken gut microbiome revealed by metagenomics and culture.</title>
        <authorList>
            <person name="Gilroy R."/>
            <person name="Ravi A."/>
            <person name="Getino M."/>
            <person name="Pursley I."/>
            <person name="Horton D.L."/>
            <person name="Alikhan N.F."/>
            <person name="Baker D."/>
            <person name="Gharbi K."/>
            <person name="Hall N."/>
            <person name="Watson M."/>
            <person name="Adriaenssens E.M."/>
            <person name="Foster-Nyarko E."/>
            <person name="Jarju S."/>
            <person name="Secka A."/>
            <person name="Antonio M."/>
            <person name="Oren A."/>
            <person name="Chaudhuri R.R."/>
            <person name="La Ragione R."/>
            <person name="Hildebrand F."/>
            <person name="Pallen M.J."/>
        </authorList>
    </citation>
    <scope>NUCLEOTIDE SEQUENCE</scope>
    <source>
        <strain evidence="6">ChiW13-3771</strain>
    </source>
</reference>
<evidence type="ECO:0000256" key="2">
    <source>
        <dbReference type="ARBA" id="ARBA00016109"/>
    </source>
</evidence>
<protein>
    <recommendedName>
        <fullName evidence="2">CRISPR system Cms protein Csm4</fullName>
    </recommendedName>
</protein>
<reference evidence="6" key="1">
    <citation type="submission" date="2020-10" db="EMBL/GenBank/DDBJ databases">
        <authorList>
            <person name="Gilroy R."/>
        </authorList>
    </citation>
    <scope>NUCLEOTIDE SEQUENCE</scope>
    <source>
        <strain evidence="6">ChiW13-3771</strain>
    </source>
</reference>
<evidence type="ECO:0000256" key="4">
    <source>
        <dbReference type="ARBA" id="ARBA00023118"/>
    </source>
</evidence>
<evidence type="ECO:0000256" key="3">
    <source>
        <dbReference type="ARBA" id="ARBA00022884"/>
    </source>
</evidence>
<dbReference type="EMBL" id="DVHN01000022">
    <property type="protein sequence ID" value="HIR87722.1"/>
    <property type="molecule type" value="Genomic_DNA"/>
</dbReference>
<dbReference type="Proteomes" id="UP000824201">
    <property type="component" value="Unassembled WGS sequence"/>
</dbReference>
<proteinExistence type="inferred from homology"/>
<dbReference type="InterPro" id="IPR040932">
    <property type="entry name" value="Csm4_C"/>
</dbReference>
<organism evidence="6 7">
    <name type="scientific">Candidatus Fimimorpha faecalis</name>
    <dbReference type="NCBI Taxonomy" id="2840824"/>
    <lineage>
        <taxon>Bacteria</taxon>
        <taxon>Bacillati</taxon>
        <taxon>Bacillota</taxon>
        <taxon>Clostridia</taxon>
        <taxon>Eubacteriales</taxon>
        <taxon>Candidatus Fimimorpha</taxon>
    </lineage>
</organism>
<accession>A0A9D1JC79</accession>
<gene>
    <name evidence="6" type="primary">csm4</name>
    <name evidence="6" type="ORF">IAC96_02105</name>
</gene>
<evidence type="ECO:0000313" key="6">
    <source>
        <dbReference type="EMBL" id="HIR87722.1"/>
    </source>
</evidence>
<dbReference type="NCBIfam" id="TIGR01903">
    <property type="entry name" value="cas5_csm4"/>
    <property type="match status" value="1"/>
</dbReference>
<keyword evidence="4" id="KW-0051">Antiviral defense</keyword>
<evidence type="ECO:0000259" key="5">
    <source>
        <dbReference type="Pfam" id="PF17953"/>
    </source>
</evidence>
<dbReference type="AlphaFoldDB" id="A0A9D1JC79"/>
<dbReference type="Pfam" id="PF17953">
    <property type="entry name" value="Csm4_C"/>
    <property type="match status" value="1"/>
</dbReference>
<comment type="similarity">
    <text evidence="1">Belongs to the CRISPR-associated Csm4 family.</text>
</comment>